<dbReference type="AlphaFoldDB" id="A0A550CFK4"/>
<comment type="caution">
    <text evidence="6">The sequence shown here is derived from an EMBL/GenBank/DDBJ whole genome shotgun (WGS) entry which is preliminary data.</text>
</comment>
<dbReference type="SUPFAM" id="SSF144232">
    <property type="entry name" value="HIT/MYND zinc finger-like"/>
    <property type="match status" value="1"/>
</dbReference>
<protein>
    <recommendedName>
        <fullName evidence="5">MYND-type domain-containing protein</fullName>
    </recommendedName>
</protein>
<dbReference type="EMBL" id="VDMD01000009">
    <property type="protein sequence ID" value="TRM63587.1"/>
    <property type="molecule type" value="Genomic_DNA"/>
</dbReference>
<name>A0A550CFK4_9AGAR</name>
<dbReference type="PROSITE" id="PS50865">
    <property type="entry name" value="ZF_MYND_2"/>
    <property type="match status" value="1"/>
</dbReference>
<reference evidence="6 7" key="1">
    <citation type="journal article" date="2019" name="New Phytol.">
        <title>Comparative genomics reveals unique wood-decay strategies and fruiting body development in the Schizophyllaceae.</title>
        <authorList>
            <person name="Almasi E."/>
            <person name="Sahu N."/>
            <person name="Krizsan K."/>
            <person name="Balint B."/>
            <person name="Kovacs G.M."/>
            <person name="Kiss B."/>
            <person name="Cseklye J."/>
            <person name="Drula E."/>
            <person name="Henrissat B."/>
            <person name="Nagy I."/>
            <person name="Chovatia M."/>
            <person name="Adam C."/>
            <person name="LaButti K."/>
            <person name="Lipzen A."/>
            <person name="Riley R."/>
            <person name="Grigoriev I.V."/>
            <person name="Nagy L.G."/>
        </authorList>
    </citation>
    <scope>NUCLEOTIDE SEQUENCE [LARGE SCALE GENOMIC DNA]</scope>
    <source>
        <strain evidence="6 7">NL-1724</strain>
    </source>
</reference>
<evidence type="ECO:0000256" key="2">
    <source>
        <dbReference type="ARBA" id="ARBA00022771"/>
    </source>
</evidence>
<evidence type="ECO:0000259" key="5">
    <source>
        <dbReference type="PROSITE" id="PS50865"/>
    </source>
</evidence>
<gene>
    <name evidence="6" type="ORF">BD626DRAFT_568975</name>
</gene>
<dbReference type="Proteomes" id="UP000320762">
    <property type="component" value="Unassembled WGS sequence"/>
</dbReference>
<keyword evidence="7" id="KW-1185">Reference proteome</keyword>
<keyword evidence="3" id="KW-0862">Zinc</keyword>
<evidence type="ECO:0000256" key="3">
    <source>
        <dbReference type="ARBA" id="ARBA00022833"/>
    </source>
</evidence>
<accession>A0A550CFK4</accession>
<organism evidence="6 7">
    <name type="scientific">Schizophyllum amplum</name>
    <dbReference type="NCBI Taxonomy" id="97359"/>
    <lineage>
        <taxon>Eukaryota</taxon>
        <taxon>Fungi</taxon>
        <taxon>Dikarya</taxon>
        <taxon>Basidiomycota</taxon>
        <taxon>Agaricomycotina</taxon>
        <taxon>Agaricomycetes</taxon>
        <taxon>Agaricomycetidae</taxon>
        <taxon>Agaricales</taxon>
        <taxon>Schizophyllaceae</taxon>
        <taxon>Schizophyllum</taxon>
    </lineage>
</organism>
<feature type="domain" description="MYND-type" evidence="5">
    <location>
        <begin position="439"/>
        <end position="485"/>
    </location>
</feature>
<sequence>MSATAAATKISKYEKDFVTFLNGYDVPLPAKLFQHRRFKELLARLQPSRIPKHPLDERDARVITEALQAWRMYCHLSLAAVQSDKNFLDTFLSYFADAWQWMLFLLPGEGNVKDLLGTEFETPDFPLQSDGTVAVTVYMRYRLVMTTVSELLFIPAASATCFAQPRFGEVLLSVLTYDWDRPSNAFYTIPVHNLMRFFNSGLEGSNRELSQRLLDSVVAHEERHPGALFRVIFLRVQWLFDAPEDYKSYSPSYGGAVLYLLSSQLHRTMREGFRRAGGVTVLVQLLLRAVPDRKLSSEQMEDLFMERIATRLAMSLLDTLFGTREKDEEVVEAIQAGLLVFMDRLLRFVPATGDGNEWRRTAGTWLLDVMMPAMAWVDVLRAFKKQVGLHGQLVDPASRSLRQKWQAWDTVTARYVMLAPRYAQFVADLRPLQTRGCHNPECLRASSPSTYTKAKTRICICATAFYCSTDCQRTHWRLGGHRESCSREANSMMVYRPLAEPSGARMTPQLGYIDHHFLKACALKEVALAVVRGTRVDGRSVLVDFVARSSDGSLKMTAAVVRDPYGPVGPDSTRVYVRVCFGTITDVDVGVVRTMSVRALTLLAEEHRVASG</sequence>
<dbReference type="Gene3D" id="6.10.140.2220">
    <property type="match status" value="1"/>
</dbReference>
<keyword evidence="2 4" id="KW-0863">Zinc-finger</keyword>
<evidence type="ECO:0000313" key="7">
    <source>
        <dbReference type="Proteomes" id="UP000320762"/>
    </source>
</evidence>
<evidence type="ECO:0000313" key="6">
    <source>
        <dbReference type="EMBL" id="TRM63587.1"/>
    </source>
</evidence>
<dbReference type="InterPro" id="IPR002893">
    <property type="entry name" value="Znf_MYND"/>
</dbReference>
<dbReference type="GO" id="GO:0008270">
    <property type="term" value="F:zinc ion binding"/>
    <property type="evidence" value="ECO:0007669"/>
    <property type="project" value="UniProtKB-KW"/>
</dbReference>
<dbReference type="OrthoDB" id="2910641at2759"/>
<evidence type="ECO:0000256" key="1">
    <source>
        <dbReference type="ARBA" id="ARBA00022723"/>
    </source>
</evidence>
<evidence type="ECO:0000256" key="4">
    <source>
        <dbReference type="PROSITE-ProRule" id="PRU00134"/>
    </source>
</evidence>
<keyword evidence="1" id="KW-0479">Metal-binding</keyword>
<proteinExistence type="predicted"/>